<comment type="caution">
    <text evidence="4">The sequence shown here is derived from an EMBL/GenBank/DDBJ whole genome shotgun (WGS) entry which is preliminary data.</text>
</comment>
<dbReference type="GO" id="GO:0004222">
    <property type="term" value="F:metalloendopeptidase activity"/>
    <property type="evidence" value="ECO:0007669"/>
    <property type="project" value="TreeGrafter"/>
</dbReference>
<dbReference type="InterPro" id="IPR016047">
    <property type="entry name" value="M23ase_b-sheet_dom"/>
</dbReference>
<dbReference type="PANTHER" id="PTHR21666:SF270">
    <property type="entry name" value="MUREIN HYDROLASE ACTIVATOR ENVC"/>
    <property type="match status" value="1"/>
</dbReference>
<dbReference type="CDD" id="cd12797">
    <property type="entry name" value="M23_peptidase"/>
    <property type="match status" value="1"/>
</dbReference>
<sequence length="269" mass="28191">MSEPLPQSRRELRERESAGREPQRAVALPARATAAARPTRRLLPRLLSIGAMLGAAALLVATSLPANAFYRGPVEASLTAKSAPAQVFEAKNEVVVTAPARDAYSVVSLAQKVKVMAVTKSFSYTNDPNGTVQWPFAVAVPIASGFGDRLVANCGYCSTFHEGLDFTPGAGAPIQAIADGVVSLVQEDRGGLGNHVIIDHVINGKKVQSVYAHMLTGSVRVTLGQAVKVAQQVGQVGSTGASTGAHLHLEIHLDGTPVDPFAWLKANAN</sequence>
<evidence type="ECO:0000259" key="3">
    <source>
        <dbReference type="Pfam" id="PF01551"/>
    </source>
</evidence>
<feature type="region of interest" description="Disordered" evidence="1">
    <location>
        <begin position="1"/>
        <end position="32"/>
    </location>
</feature>
<keyword evidence="5" id="KW-1185">Reference proteome</keyword>
<protein>
    <submittedName>
        <fullName evidence="4">M23 family metallopeptidase</fullName>
    </submittedName>
</protein>
<evidence type="ECO:0000313" key="5">
    <source>
        <dbReference type="Proteomes" id="UP000321379"/>
    </source>
</evidence>
<evidence type="ECO:0000313" key="4">
    <source>
        <dbReference type="EMBL" id="TXN32381.1"/>
    </source>
</evidence>
<dbReference type="AlphaFoldDB" id="A0A5C8UXL9"/>
<keyword evidence="2" id="KW-1133">Transmembrane helix</keyword>
<name>A0A5C8UXL9_9MICO</name>
<dbReference type="RefSeq" id="WP_147781927.1">
    <property type="nucleotide sequence ID" value="NZ_VRMG01000003.1"/>
</dbReference>
<dbReference type="InterPro" id="IPR050570">
    <property type="entry name" value="Cell_wall_metabolism_enzyme"/>
</dbReference>
<dbReference type="Pfam" id="PF01551">
    <property type="entry name" value="Peptidase_M23"/>
    <property type="match status" value="1"/>
</dbReference>
<proteinExistence type="predicted"/>
<feature type="compositionally biased region" description="Basic and acidic residues" evidence="1">
    <location>
        <begin position="8"/>
        <end position="23"/>
    </location>
</feature>
<dbReference type="EMBL" id="VRMG01000003">
    <property type="protein sequence ID" value="TXN32381.1"/>
    <property type="molecule type" value="Genomic_DNA"/>
</dbReference>
<evidence type="ECO:0000256" key="2">
    <source>
        <dbReference type="SAM" id="Phobius"/>
    </source>
</evidence>
<dbReference type="InterPro" id="IPR011055">
    <property type="entry name" value="Dup_hybrid_motif"/>
</dbReference>
<feature type="transmembrane region" description="Helical" evidence="2">
    <location>
        <begin position="46"/>
        <end position="70"/>
    </location>
</feature>
<feature type="domain" description="M23ase beta-sheet core" evidence="3">
    <location>
        <begin position="160"/>
        <end position="260"/>
    </location>
</feature>
<dbReference type="PANTHER" id="PTHR21666">
    <property type="entry name" value="PEPTIDASE-RELATED"/>
    <property type="match status" value="1"/>
</dbReference>
<reference evidence="4 5" key="1">
    <citation type="submission" date="2019-08" db="EMBL/GenBank/DDBJ databases">
        <title>Bacterial whole genome sequence for Glaciihabitans sp. CHu50b-6-2.</title>
        <authorList>
            <person name="Jin L."/>
        </authorList>
    </citation>
    <scope>NUCLEOTIDE SEQUENCE [LARGE SCALE GENOMIC DNA]</scope>
    <source>
        <strain evidence="4 5">CHu50b-6-2</strain>
    </source>
</reference>
<dbReference type="Proteomes" id="UP000321379">
    <property type="component" value="Unassembled WGS sequence"/>
</dbReference>
<organism evidence="4 5">
    <name type="scientific">Lacisediminihabitans profunda</name>
    <dbReference type="NCBI Taxonomy" id="2594790"/>
    <lineage>
        <taxon>Bacteria</taxon>
        <taxon>Bacillati</taxon>
        <taxon>Actinomycetota</taxon>
        <taxon>Actinomycetes</taxon>
        <taxon>Micrococcales</taxon>
        <taxon>Microbacteriaceae</taxon>
        <taxon>Lacisediminihabitans</taxon>
    </lineage>
</organism>
<keyword evidence="2" id="KW-0472">Membrane</keyword>
<dbReference type="Gene3D" id="2.70.70.10">
    <property type="entry name" value="Glucose Permease (Domain IIA)"/>
    <property type="match status" value="1"/>
</dbReference>
<dbReference type="SUPFAM" id="SSF51261">
    <property type="entry name" value="Duplicated hybrid motif"/>
    <property type="match status" value="1"/>
</dbReference>
<gene>
    <name evidence="4" type="ORF">FVP33_01845</name>
</gene>
<keyword evidence="2" id="KW-0812">Transmembrane</keyword>
<accession>A0A5C8UXL9</accession>
<evidence type="ECO:0000256" key="1">
    <source>
        <dbReference type="SAM" id="MobiDB-lite"/>
    </source>
</evidence>